<dbReference type="Proteomes" id="UP000193577">
    <property type="component" value="Unassembled WGS sequence"/>
</dbReference>
<organism evidence="1 2">
    <name type="scientific">Mycolicibacillus koreensis</name>
    <dbReference type="NCBI Taxonomy" id="1069220"/>
    <lineage>
        <taxon>Bacteria</taxon>
        <taxon>Bacillati</taxon>
        <taxon>Actinomycetota</taxon>
        <taxon>Actinomycetes</taxon>
        <taxon>Mycobacteriales</taxon>
        <taxon>Mycobacteriaceae</taxon>
        <taxon>Mycolicibacillus</taxon>
    </lineage>
</organism>
<sequence>MGTPLNDQELRELDVRMPDGATAVWGATLDGEPVVRAATAESRLALIGEYATGFDAGGPSATLCRECSRLLYADTAGDLSSLQSRHLSVEHGISAPMLP</sequence>
<dbReference type="EMBL" id="NCXO01000008">
    <property type="protein sequence ID" value="OSC34712.1"/>
    <property type="molecule type" value="Genomic_DNA"/>
</dbReference>
<protein>
    <submittedName>
        <fullName evidence="1">Uncharacterized protein</fullName>
    </submittedName>
</protein>
<keyword evidence="2" id="KW-1185">Reference proteome</keyword>
<reference evidence="1 2" key="1">
    <citation type="submission" date="2017-04" db="EMBL/GenBank/DDBJ databases">
        <title>The new phylogeny of genus Mycobacterium.</title>
        <authorList>
            <person name="Tortoli E."/>
            <person name="Trovato A."/>
            <person name="Cirillo D.M."/>
        </authorList>
    </citation>
    <scope>NUCLEOTIDE SEQUENCE [LARGE SCALE GENOMIC DNA]</scope>
    <source>
        <strain evidence="1 2">KCTC 19819</strain>
    </source>
</reference>
<dbReference type="OrthoDB" id="4763704at2"/>
<name>A0A7I7SB91_9MYCO</name>
<evidence type="ECO:0000313" key="1">
    <source>
        <dbReference type="EMBL" id="OSC34712.1"/>
    </source>
</evidence>
<comment type="caution">
    <text evidence="1">The sequence shown here is derived from an EMBL/GenBank/DDBJ whole genome shotgun (WGS) entry which is preliminary data.</text>
</comment>
<gene>
    <name evidence="1" type="ORF">B8W67_05540</name>
</gene>
<dbReference type="AlphaFoldDB" id="A0A7I7SB91"/>
<dbReference type="RefSeq" id="WP_085302700.1">
    <property type="nucleotide sequence ID" value="NZ_AP022594.1"/>
</dbReference>
<evidence type="ECO:0000313" key="2">
    <source>
        <dbReference type="Proteomes" id="UP000193577"/>
    </source>
</evidence>
<accession>A0A7I7SB91</accession>
<proteinExistence type="predicted"/>